<feature type="region of interest" description="Disordered" evidence="1">
    <location>
        <begin position="46"/>
        <end position="109"/>
    </location>
</feature>
<evidence type="ECO:0000313" key="3">
    <source>
        <dbReference type="EMBL" id="KDO36053.1"/>
    </source>
</evidence>
<evidence type="ECO:0000256" key="2">
    <source>
        <dbReference type="SAM" id="SignalP"/>
    </source>
</evidence>
<keyword evidence="2" id="KW-0732">Signal</keyword>
<dbReference type="AlphaFoldDB" id="A0A067CZW4"/>
<evidence type="ECO:0000313" key="4">
    <source>
        <dbReference type="Proteomes" id="UP000027120"/>
    </source>
</evidence>
<feature type="compositionally biased region" description="Low complexity" evidence="1">
    <location>
        <begin position="64"/>
        <end position="78"/>
    </location>
</feature>
<dbReference type="EMBL" id="KK796067">
    <property type="protein sequence ID" value="KDO36053.1"/>
    <property type="molecule type" value="Genomic_DNA"/>
</dbReference>
<reference evidence="3 4" key="1">
    <citation type="submission" date="2014-04" db="EMBL/GenBank/DDBJ databases">
        <authorList>
            <consortium name="International Citrus Genome Consortium"/>
            <person name="Gmitter F."/>
            <person name="Chen C."/>
            <person name="Farmerie W."/>
            <person name="Harkins T."/>
            <person name="Desany B."/>
            <person name="Mohiuddin M."/>
            <person name="Kodira C."/>
            <person name="Borodovsky M."/>
            <person name="Lomsadze A."/>
            <person name="Burns P."/>
            <person name="Jenkins J."/>
            <person name="Prochnik S."/>
            <person name="Shu S."/>
            <person name="Chapman J."/>
            <person name="Pitluck S."/>
            <person name="Schmutz J."/>
            <person name="Rokhsar D."/>
        </authorList>
    </citation>
    <scope>NUCLEOTIDE SEQUENCE</scope>
</reference>
<organism evidence="3 4">
    <name type="scientific">Citrus sinensis</name>
    <name type="common">Sweet orange</name>
    <name type="synonym">Citrus aurantium var. sinensis</name>
    <dbReference type="NCBI Taxonomy" id="2711"/>
    <lineage>
        <taxon>Eukaryota</taxon>
        <taxon>Viridiplantae</taxon>
        <taxon>Streptophyta</taxon>
        <taxon>Embryophyta</taxon>
        <taxon>Tracheophyta</taxon>
        <taxon>Spermatophyta</taxon>
        <taxon>Magnoliopsida</taxon>
        <taxon>eudicotyledons</taxon>
        <taxon>Gunneridae</taxon>
        <taxon>Pentapetalae</taxon>
        <taxon>rosids</taxon>
        <taxon>malvids</taxon>
        <taxon>Sapindales</taxon>
        <taxon>Rutaceae</taxon>
        <taxon>Aurantioideae</taxon>
        <taxon>Citrus</taxon>
    </lineage>
</organism>
<accession>A0A067CZW4</accession>
<name>A0A067CZW4_CITSI</name>
<feature type="chain" id="PRO_5012791219" evidence="2">
    <location>
        <begin position="16"/>
        <end position="125"/>
    </location>
</feature>
<sequence>MTSLLQFIAATLTAARLLVVFQQDLGTCCIQFIAAISHTHILAATSAQDNKKQSGVHTHKKKNCNNNSNTNSNTSNTSSKKKSSRNNSSINSSTSNASSKKNSSSNNLAKGSRVALCEWMRRERS</sequence>
<proteinExistence type="predicted"/>
<feature type="signal peptide" evidence="2">
    <location>
        <begin position="1"/>
        <end position="15"/>
    </location>
</feature>
<feature type="compositionally biased region" description="Low complexity" evidence="1">
    <location>
        <begin position="85"/>
        <end position="107"/>
    </location>
</feature>
<evidence type="ECO:0000256" key="1">
    <source>
        <dbReference type="SAM" id="MobiDB-lite"/>
    </source>
</evidence>
<dbReference type="Proteomes" id="UP000027120">
    <property type="component" value="Unassembled WGS sequence"/>
</dbReference>
<keyword evidence="4" id="KW-1185">Reference proteome</keyword>
<protein>
    <submittedName>
        <fullName evidence="3">Uncharacterized protein</fullName>
    </submittedName>
</protein>
<feature type="compositionally biased region" description="Polar residues" evidence="1">
    <location>
        <begin position="46"/>
        <end position="56"/>
    </location>
</feature>
<gene>
    <name evidence="3" type="ORF">CISIN_1g046869mg</name>
</gene>